<feature type="domain" description="Cytochrome b5 heme-binding" evidence="2">
    <location>
        <begin position="1"/>
        <end position="86"/>
    </location>
</feature>
<dbReference type="SMART" id="SM01117">
    <property type="entry name" value="Cyt-b5"/>
    <property type="match status" value="1"/>
</dbReference>
<dbReference type="RefSeq" id="XP_002683377.1">
    <property type="nucleotide sequence ID" value="XM_002683331.1"/>
</dbReference>
<protein>
    <submittedName>
        <fullName evidence="3">Predicted protein</fullName>
    </submittedName>
</protein>
<dbReference type="Pfam" id="PF00487">
    <property type="entry name" value="FA_desaturase"/>
    <property type="match status" value="2"/>
</dbReference>
<dbReference type="AlphaFoldDB" id="D2UXH4"/>
<dbReference type="KEGG" id="ngr:NAEGRDRAFT_61124"/>
<dbReference type="InterPro" id="IPR036400">
    <property type="entry name" value="Cyt_B5-like_heme/steroid_sf"/>
</dbReference>
<accession>D2UXH4</accession>
<proteinExistence type="predicted"/>
<keyword evidence="1" id="KW-0812">Transmembrane</keyword>
<evidence type="ECO:0000256" key="1">
    <source>
        <dbReference type="SAM" id="Phobius"/>
    </source>
</evidence>
<dbReference type="PANTHER" id="PTHR19353">
    <property type="entry name" value="FATTY ACID DESATURASE 2"/>
    <property type="match status" value="1"/>
</dbReference>
<dbReference type="PROSITE" id="PS50255">
    <property type="entry name" value="CYTOCHROME_B5_2"/>
    <property type="match status" value="1"/>
</dbReference>
<keyword evidence="4" id="KW-1185">Reference proteome</keyword>
<organism evidence="4">
    <name type="scientific">Naegleria gruberi</name>
    <name type="common">Amoeba</name>
    <dbReference type="NCBI Taxonomy" id="5762"/>
    <lineage>
        <taxon>Eukaryota</taxon>
        <taxon>Discoba</taxon>
        <taxon>Heterolobosea</taxon>
        <taxon>Tetramitia</taxon>
        <taxon>Eutetramitia</taxon>
        <taxon>Vahlkampfiidae</taxon>
        <taxon>Naegleria</taxon>
    </lineage>
</organism>
<feature type="transmembrane region" description="Helical" evidence="1">
    <location>
        <begin position="390"/>
        <end position="411"/>
    </location>
</feature>
<keyword evidence="1" id="KW-1133">Transmembrane helix</keyword>
<feature type="transmembrane region" description="Helical" evidence="1">
    <location>
        <begin position="358"/>
        <end position="378"/>
    </location>
</feature>
<evidence type="ECO:0000313" key="3">
    <source>
        <dbReference type="EMBL" id="EFC50633.1"/>
    </source>
</evidence>
<dbReference type="Proteomes" id="UP000006671">
    <property type="component" value="Unassembled WGS sequence"/>
</dbReference>
<name>D2UXH4_NAEGR</name>
<keyword evidence="1" id="KW-0472">Membrane</keyword>
<dbReference type="GeneID" id="8863749"/>
<dbReference type="PIRSF" id="PIRSF015921">
    <property type="entry name" value="FA_sphinglp_des"/>
    <property type="match status" value="1"/>
</dbReference>
<sequence>MSKITLEQLQEHDGVKNTRLWTVLYDKVYDLTEFADKHPGGREMIESACARDATALFESYHLSSESIARSYLKGTGGSIKYVGEFDVESAKVGKLPLNQDELPNDAAIKFTFQSPLSGPKQSTNKTNIYEIMKQRIRDELIKNESSGFKKNIRRVSGLRLCNAIFIFTGLLTCQILSQYFPSINLGVAILLGLLAGLFHHLALVHVVHDLGHGSFTDFPTVWRLIGNFGSYVLGQSFYVWTIRHNVGHHVYTNMSEIDPDVGVYTWNRHIDNTPSSATKATCSKNEKVDLIAKMYSEPKDYTSVPVDIMAKTGSFGSLPFLYASLIFYMQIVDFIHYWTRHVSEGIAFATPTFSSTTFHFYGSKIFFFIYRIVLPIFLFNKTGGLIGRNVMETVLTFIATEIVAGVMFGFLSQINHISEKCAWPSNAINEMVDNSNEGNGGNDDLDWAAIQVTTCIDYCHDSYLWTYLSGFLNYQVIHHLFPGINPWLYPKILPIVKKVCKENNVSYTIYNKFSDALDSHVRQLTSFSKKQLLKSKILDH</sequence>
<dbReference type="OrthoDB" id="260519at2759"/>
<dbReference type="SUPFAM" id="SSF55856">
    <property type="entry name" value="Cytochrome b5-like heme/steroid binding domain"/>
    <property type="match status" value="1"/>
</dbReference>
<dbReference type="EMBL" id="GG738845">
    <property type="protein sequence ID" value="EFC50633.1"/>
    <property type="molecule type" value="Genomic_DNA"/>
</dbReference>
<dbReference type="VEuPathDB" id="AmoebaDB:NAEGRDRAFT_61124"/>
<feature type="transmembrane region" description="Helical" evidence="1">
    <location>
        <begin position="157"/>
        <end position="177"/>
    </location>
</feature>
<dbReference type="eggNOG" id="KOG4232">
    <property type="taxonomic scope" value="Eukaryota"/>
</dbReference>
<evidence type="ECO:0000313" key="4">
    <source>
        <dbReference type="Proteomes" id="UP000006671"/>
    </source>
</evidence>
<dbReference type="PANTHER" id="PTHR19353:SF19">
    <property type="entry name" value="DELTA(5) FATTY ACID DESATURASE C-RELATED"/>
    <property type="match status" value="1"/>
</dbReference>
<dbReference type="OMA" id="DITHRYP"/>
<dbReference type="Gene3D" id="3.10.120.10">
    <property type="entry name" value="Cytochrome b5-like heme/steroid binding domain"/>
    <property type="match status" value="1"/>
</dbReference>
<dbReference type="Pfam" id="PF00173">
    <property type="entry name" value="Cyt-b5"/>
    <property type="match status" value="1"/>
</dbReference>
<dbReference type="STRING" id="5762.D2UXH4"/>
<feature type="transmembrane region" description="Helical" evidence="1">
    <location>
        <begin position="318"/>
        <end position="338"/>
    </location>
</feature>
<dbReference type="InterPro" id="IPR005804">
    <property type="entry name" value="FA_desaturase_dom"/>
</dbReference>
<reference evidence="3 4" key="1">
    <citation type="journal article" date="2010" name="Cell">
        <title>The genome of Naegleria gruberi illuminates early eukaryotic versatility.</title>
        <authorList>
            <person name="Fritz-Laylin L.K."/>
            <person name="Prochnik S.E."/>
            <person name="Ginger M.L."/>
            <person name="Dacks J.B."/>
            <person name="Carpenter M.L."/>
            <person name="Field M.C."/>
            <person name="Kuo A."/>
            <person name="Paredez A."/>
            <person name="Chapman J."/>
            <person name="Pham J."/>
            <person name="Shu S."/>
            <person name="Neupane R."/>
            <person name="Cipriano M."/>
            <person name="Mancuso J."/>
            <person name="Tu H."/>
            <person name="Salamov A."/>
            <person name="Lindquist E."/>
            <person name="Shapiro H."/>
            <person name="Lucas S."/>
            <person name="Grigoriev I.V."/>
            <person name="Cande W.Z."/>
            <person name="Fulton C."/>
            <person name="Rokhsar D.S."/>
            <person name="Dawson S.C."/>
        </authorList>
    </citation>
    <scope>NUCLEOTIDE SEQUENCE [LARGE SCALE GENOMIC DNA]</scope>
    <source>
        <strain evidence="3 4">NEG-M</strain>
    </source>
</reference>
<evidence type="ECO:0000259" key="2">
    <source>
        <dbReference type="PROSITE" id="PS50255"/>
    </source>
</evidence>
<dbReference type="InterPro" id="IPR001199">
    <property type="entry name" value="Cyt_B5-like_heme/steroid-bd"/>
</dbReference>
<dbReference type="InParanoid" id="D2UXH4"/>
<dbReference type="GO" id="GO:0006636">
    <property type="term" value="P:unsaturated fatty acid biosynthetic process"/>
    <property type="evidence" value="ECO:0007669"/>
    <property type="project" value="UniProtKB-ARBA"/>
</dbReference>
<dbReference type="GO" id="GO:0016717">
    <property type="term" value="F:oxidoreductase activity, acting on paired donors, with oxidation of a pair of donors resulting in the reduction of molecular oxygen to two molecules of water"/>
    <property type="evidence" value="ECO:0007669"/>
    <property type="project" value="UniProtKB-ARBA"/>
</dbReference>
<feature type="transmembrane region" description="Helical" evidence="1">
    <location>
        <begin position="183"/>
        <end position="204"/>
    </location>
</feature>
<dbReference type="GO" id="GO:0016020">
    <property type="term" value="C:membrane"/>
    <property type="evidence" value="ECO:0007669"/>
    <property type="project" value="TreeGrafter"/>
</dbReference>
<dbReference type="GO" id="GO:0042759">
    <property type="term" value="P:long-chain fatty acid biosynthetic process"/>
    <property type="evidence" value="ECO:0007669"/>
    <property type="project" value="UniProtKB-ARBA"/>
</dbReference>
<gene>
    <name evidence="3" type="ORF">NAEGRDRAFT_61124</name>
</gene>
<dbReference type="InterPro" id="IPR012171">
    <property type="entry name" value="Fatty_acid_desaturase"/>
</dbReference>